<proteinExistence type="predicted"/>
<dbReference type="Proteomes" id="UP000799436">
    <property type="component" value="Unassembled WGS sequence"/>
</dbReference>
<feature type="non-terminal residue" evidence="1">
    <location>
        <position position="86"/>
    </location>
</feature>
<dbReference type="AlphaFoldDB" id="A0A6G1LHI9"/>
<keyword evidence="2" id="KW-1185">Reference proteome</keyword>
<reference evidence="1" key="1">
    <citation type="journal article" date="2020" name="Stud. Mycol.">
        <title>101 Dothideomycetes genomes: a test case for predicting lifestyles and emergence of pathogens.</title>
        <authorList>
            <person name="Haridas S."/>
            <person name="Albert R."/>
            <person name="Binder M."/>
            <person name="Bloem J."/>
            <person name="Labutti K."/>
            <person name="Salamov A."/>
            <person name="Andreopoulos B."/>
            <person name="Baker S."/>
            <person name="Barry K."/>
            <person name="Bills G."/>
            <person name="Bluhm B."/>
            <person name="Cannon C."/>
            <person name="Castanera R."/>
            <person name="Culley D."/>
            <person name="Daum C."/>
            <person name="Ezra D."/>
            <person name="Gonzalez J."/>
            <person name="Henrissat B."/>
            <person name="Kuo A."/>
            <person name="Liang C."/>
            <person name="Lipzen A."/>
            <person name="Lutzoni F."/>
            <person name="Magnuson J."/>
            <person name="Mondo S."/>
            <person name="Nolan M."/>
            <person name="Ohm R."/>
            <person name="Pangilinan J."/>
            <person name="Park H.-J."/>
            <person name="Ramirez L."/>
            <person name="Alfaro M."/>
            <person name="Sun H."/>
            <person name="Tritt A."/>
            <person name="Yoshinaga Y."/>
            <person name="Zwiers L.-H."/>
            <person name="Turgeon B."/>
            <person name="Goodwin S."/>
            <person name="Spatafora J."/>
            <person name="Crous P."/>
            <person name="Grigoriev I."/>
        </authorList>
    </citation>
    <scope>NUCLEOTIDE SEQUENCE</scope>
    <source>
        <strain evidence="1">CBS 116005</strain>
    </source>
</reference>
<protein>
    <submittedName>
        <fullName evidence="1">Uncharacterized protein</fullName>
    </submittedName>
</protein>
<organism evidence="1 2">
    <name type="scientific">Teratosphaeria nubilosa</name>
    <dbReference type="NCBI Taxonomy" id="161662"/>
    <lineage>
        <taxon>Eukaryota</taxon>
        <taxon>Fungi</taxon>
        <taxon>Dikarya</taxon>
        <taxon>Ascomycota</taxon>
        <taxon>Pezizomycotina</taxon>
        <taxon>Dothideomycetes</taxon>
        <taxon>Dothideomycetidae</taxon>
        <taxon>Mycosphaerellales</taxon>
        <taxon>Teratosphaeriaceae</taxon>
        <taxon>Teratosphaeria</taxon>
    </lineage>
</organism>
<name>A0A6G1LHI9_9PEZI</name>
<sequence>MQECPSLASAAGYRLPALLLSAHPWMATPSQLPTPTAGYHRRSAYLPLRSSIPRIYSHRWLPCPSSAATGREREMARGTQRILHRR</sequence>
<evidence type="ECO:0000313" key="1">
    <source>
        <dbReference type="EMBL" id="KAF2772423.1"/>
    </source>
</evidence>
<evidence type="ECO:0000313" key="2">
    <source>
        <dbReference type="Proteomes" id="UP000799436"/>
    </source>
</evidence>
<dbReference type="EMBL" id="ML995815">
    <property type="protein sequence ID" value="KAF2772423.1"/>
    <property type="molecule type" value="Genomic_DNA"/>
</dbReference>
<accession>A0A6G1LHI9</accession>
<gene>
    <name evidence="1" type="ORF">EJ03DRAFT_324837</name>
</gene>